<feature type="region of interest" description="Disordered" evidence="2">
    <location>
        <begin position="633"/>
        <end position="672"/>
    </location>
</feature>
<dbReference type="OrthoDB" id="6375675at2759"/>
<feature type="compositionally biased region" description="Pro residues" evidence="2">
    <location>
        <begin position="654"/>
        <end position="665"/>
    </location>
</feature>
<dbReference type="Gene3D" id="4.10.60.10">
    <property type="entry name" value="Zinc finger, CCHC-type"/>
    <property type="match status" value="1"/>
</dbReference>
<evidence type="ECO:0000313" key="4">
    <source>
        <dbReference type="EMBL" id="ROT82909.1"/>
    </source>
</evidence>
<feature type="compositionally biased region" description="Pro residues" evidence="2">
    <location>
        <begin position="257"/>
        <end position="266"/>
    </location>
</feature>
<sequence length="891" mass="98557">MEWEGDDTGATAASNQREPIAPREKYIRLAFPEETSTVDKLRWMTEDGQLPSLQEHGPLDMVQGKWRSSRYVYVRRDQQHYVDQMTSGAIAGISLEDKDEYQPRPKRYEEYPVTRFPKEAPADDAKHLPGVFKARRIHTEGQPVDRIIIVRSGERPPPTEHHFFGKYTEPSSIRPWSSEVVACYKCQGYGHVAKHCRKESACVICAEAHQTKDCPARNRGNDNDNEDAVTIVRRCVRCGEQGVTAWHRNCPYKPARSSPPPPPPHTDPTQRPRSGDAQASYTPPGRLHSSRPLTEAVQRARTLPPSSPTPPHPIPGVCGCVLLSWALEDTSPHSLGDSLIAVRAGWMGKDCSLLYPECPLQPDPHPAAKEAITFFSRLQFAATQAPSGSRPVPSGTRPDSSENQSFPSGPRPLLSGPRPSPSGPRPSPSGPRPSPSGPRPSPSGPRPTSFGSRPHASGSGSSHESMSNNIHDRMDEISQDRGDFRPTTSTPHYNQDHLLATNSPRPGHNYRFPEHEGSQQHPYPNNEANDQDPAATVQAYYNRYGGQGPMTVPGSDYSSKYGQVDESEQGGNANNGQLYEKYDSPDSGSAAGEISESNSVSGMALQDRPTGNNPQVWEKFFKAGLYGANVYRTQAPNQKESSNDDQDPSKPTRFPMPPKRQPPSPSLNKMGTAMLTDKPAFHSFPGYSNFMKNSNSNKGPSKPRPTRRPYFALRPNHMNSPTTRIPSNGPPSSALPHTKKYKYGLRRGLPAGNVNGYNAYINNRGNLYQRQKPCYVAEGDRLPFLNFPLQQTCQRCSEMRWPQAILAYPRDSYGEAVAPDSLWRNLGRSHGEGTSSRGKPSALLSLAEGFPAPYLPRVKWLRFSLARELPGPSDIFEFIFEFAVPSSNMEA</sequence>
<dbReference type="GO" id="GO:0008270">
    <property type="term" value="F:zinc ion binding"/>
    <property type="evidence" value="ECO:0007669"/>
    <property type="project" value="UniProtKB-KW"/>
</dbReference>
<dbReference type="SUPFAM" id="SSF57756">
    <property type="entry name" value="Retrovirus zinc finger-like domains"/>
    <property type="match status" value="1"/>
</dbReference>
<keyword evidence="5" id="KW-1185">Reference proteome</keyword>
<accession>A0A3R7SZF1</accession>
<name>A0A3R7SZF1_PENVA</name>
<dbReference type="PROSITE" id="PS50158">
    <property type="entry name" value="ZF_CCHC"/>
    <property type="match status" value="1"/>
</dbReference>
<feature type="compositionally biased region" description="Low complexity" evidence="2">
    <location>
        <begin position="405"/>
        <end position="417"/>
    </location>
</feature>
<dbReference type="AlphaFoldDB" id="A0A3R7SZF1"/>
<evidence type="ECO:0000259" key="3">
    <source>
        <dbReference type="PROSITE" id="PS50158"/>
    </source>
</evidence>
<keyword evidence="1" id="KW-0479">Metal-binding</keyword>
<feature type="region of interest" description="Disordered" evidence="2">
    <location>
        <begin position="1"/>
        <end position="23"/>
    </location>
</feature>
<feature type="region of interest" description="Disordered" evidence="2">
    <location>
        <begin position="249"/>
        <end position="311"/>
    </location>
</feature>
<feature type="compositionally biased region" description="Polar residues" evidence="2">
    <location>
        <begin position="690"/>
        <end position="699"/>
    </location>
</feature>
<dbReference type="GO" id="GO:0003676">
    <property type="term" value="F:nucleic acid binding"/>
    <property type="evidence" value="ECO:0007669"/>
    <property type="project" value="InterPro"/>
</dbReference>
<keyword evidence="1" id="KW-0863">Zinc-finger</keyword>
<organism evidence="4 5">
    <name type="scientific">Penaeus vannamei</name>
    <name type="common">Whiteleg shrimp</name>
    <name type="synonym">Litopenaeus vannamei</name>
    <dbReference type="NCBI Taxonomy" id="6689"/>
    <lineage>
        <taxon>Eukaryota</taxon>
        <taxon>Metazoa</taxon>
        <taxon>Ecdysozoa</taxon>
        <taxon>Arthropoda</taxon>
        <taxon>Crustacea</taxon>
        <taxon>Multicrustacea</taxon>
        <taxon>Malacostraca</taxon>
        <taxon>Eumalacostraca</taxon>
        <taxon>Eucarida</taxon>
        <taxon>Decapoda</taxon>
        <taxon>Dendrobranchiata</taxon>
        <taxon>Penaeoidea</taxon>
        <taxon>Penaeidae</taxon>
        <taxon>Penaeus</taxon>
    </lineage>
</organism>
<feature type="compositionally biased region" description="Polar residues" evidence="2">
    <location>
        <begin position="519"/>
        <end position="528"/>
    </location>
</feature>
<dbReference type="InterPro" id="IPR036875">
    <property type="entry name" value="Znf_CCHC_sf"/>
</dbReference>
<reference evidence="4 5" key="2">
    <citation type="submission" date="2019-01" db="EMBL/GenBank/DDBJ databases">
        <title>The decoding of complex shrimp genome reveals the adaptation for benthos swimmer, frequently molting mechanism and breeding impact on genome.</title>
        <authorList>
            <person name="Sun Y."/>
            <person name="Gao Y."/>
            <person name="Yu Y."/>
        </authorList>
    </citation>
    <scope>NUCLEOTIDE SEQUENCE [LARGE SCALE GENOMIC DNA]</scope>
    <source>
        <tissue evidence="4">Muscle</tissue>
    </source>
</reference>
<proteinExistence type="predicted"/>
<gene>
    <name evidence="4" type="ORF">C7M84_023894</name>
</gene>
<feature type="domain" description="CCHC-type" evidence="3">
    <location>
        <begin position="183"/>
        <end position="198"/>
    </location>
</feature>
<feature type="region of interest" description="Disordered" evidence="2">
    <location>
        <begin position="688"/>
        <end position="738"/>
    </location>
</feature>
<evidence type="ECO:0000313" key="5">
    <source>
        <dbReference type="Proteomes" id="UP000283509"/>
    </source>
</evidence>
<dbReference type="InterPro" id="IPR001878">
    <property type="entry name" value="Znf_CCHC"/>
</dbReference>
<reference evidence="4 5" key="1">
    <citation type="submission" date="2018-04" db="EMBL/GenBank/DDBJ databases">
        <authorList>
            <person name="Zhang X."/>
            <person name="Yuan J."/>
            <person name="Li F."/>
            <person name="Xiang J."/>
        </authorList>
    </citation>
    <scope>NUCLEOTIDE SEQUENCE [LARGE SCALE GENOMIC DNA]</scope>
    <source>
        <tissue evidence="4">Muscle</tissue>
    </source>
</reference>
<feature type="compositionally biased region" description="Low complexity" evidence="2">
    <location>
        <begin position="446"/>
        <end position="467"/>
    </location>
</feature>
<dbReference type="STRING" id="6689.A0A3R7SZF1"/>
<evidence type="ECO:0000256" key="1">
    <source>
        <dbReference type="PROSITE-ProRule" id="PRU00047"/>
    </source>
</evidence>
<feature type="region of interest" description="Disordered" evidence="2">
    <location>
        <begin position="382"/>
        <end position="615"/>
    </location>
</feature>
<feature type="compositionally biased region" description="Pro residues" evidence="2">
    <location>
        <begin position="418"/>
        <end position="445"/>
    </location>
</feature>
<feature type="compositionally biased region" description="Basic and acidic residues" evidence="2">
    <location>
        <begin position="470"/>
        <end position="484"/>
    </location>
</feature>
<feature type="compositionally biased region" description="Polar residues" evidence="2">
    <location>
        <begin position="717"/>
        <end position="726"/>
    </location>
</feature>
<protein>
    <submittedName>
        <fullName evidence="4">PE-PGRS family protein</fullName>
    </submittedName>
</protein>
<dbReference type="Proteomes" id="UP000283509">
    <property type="component" value="Unassembled WGS sequence"/>
</dbReference>
<comment type="caution">
    <text evidence="4">The sequence shown here is derived from an EMBL/GenBank/DDBJ whole genome shotgun (WGS) entry which is preliminary data.</text>
</comment>
<dbReference type="EMBL" id="QCYY01000759">
    <property type="protein sequence ID" value="ROT82909.1"/>
    <property type="molecule type" value="Genomic_DNA"/>
</dbReference>
<keyword evidence="1" id="KW-0862">Zinc</keyword>
<evidence type="ECO:0000256" key="2">
    <source>
        <dbReference type="SAM" id="MobiDB-lite"/>
    </source>
</evidence>